<evidence type="ECO:0000313" key="2">
    <source>
        <dbReference type="Proteomes" id="UP001482620"/>
    </source>
</evidence>
<organism evidence="1 2">
    <name type="scientific">Ilyodon furcidens</name>
    <name type="common">goldbreast splitfin</name>
    <dbReference type="NCBI Taxonomy" id="33524"/>
    <lineage>
        <taxon>Eukaryota</taxon>
        <taxon>Metazoa</taxon>
        <taxon>Chordata</taxon>
        <taxon>Craniata</taxon>
        <taxon>Vertebrata</taxon>
        <taxon>Euteleostomi</taxon>
        <taxon>Actinopterygii</taxon>
        <taxon>Neopterygii</taxon>
        <taxon>Teleostei</taxon>
        <taxon>Neoteleostei</taxon>
        <taxon>Acanthomorphata</taxon>
        <taxon>Ovalentaria</taxon>
        <taxon>Atherinomorphae</taxon>
        <taxon>Cyprinodontiformes</taxon>
        <taxon>Goodeidae</taxon>
        <taxon>Ilyodon</taxon>
    </lineage>
</organism>
<sequence length="108" mass="11875">DMLEGLCFSADLGIPLDELAQVAGEREVWVSLLRLLPPQPDPRISGRQWLDGWNDGWSILNHNCRHNINVCSSAIATDCLKPPPFLGCLYHLVGCCISSACNTLTGHF</sequence>
<feature type="non-terminal residue" evidence="1">
    <location>
        <position position="1"/>
    </location>
</feature>
<reference evidence="1 2" key="1">
    <citation type="submission" date="2021-06" db="EMBL/GenBank/DDBJ databases">
        <authorList>
            <person name="Palmer J.M."/>
        </authorList>
    </citation>
    <scope>NUCLEOTIDE SEQUENCE [LARGE SCALE GENOMIC DNA]</scope>
    <source>
        <strain evidence="2">if_2019</strain>
        <tissue evidence="1">Muscle</tissue>
    </source>
</reference>
<evidence type="ECO:0000313" key="1">
    <source>
        <dbReference type="EMBL" id="MEQ2228910.1"/>
    </source>
</evidence>
<dbReference type="Proteomes" id="UP001482620">
    <property type="component" value="Unassembled WGS sequence"/>
</dbReference>
<accession>A0ABV0T7S1</accession>
<keyword evidence="2" id="KW-1185">Reference proteome</keyword>
<name>A0ABV0T7S1_9TELE</name>
<gene>
    <name evidence="1" type="ORF">ILYODFUR_013486</name>
</gene>
<proteinExistence type="predicted"/>
<protein>
    <submittedName>
        <fullName evidence="1">Uncharacterized protein</fullName>
    </submittedName>
</protein>
<comment type="caution">
    <text evidence="1">The sequence shown here is derived from an EMBL/GenBank/DDBJ whole genome shotgun (WGS) entry which is preliminary data.</text>
</comment>
<dbReference type="EMBL" id="JAHRIQ010024268">
    <property type="protein sequence ID" value="MEQ2228910.1"/>
    <property type="molecule type" value="Genomic_DNA"/>
</dbReference>